<reference evidence="2 3" key="1">
    <citation type="submission" date="2017-10" db="EMBL/GenBank/DDBJ databases">
        <title>Sequencing the genomes of 1000 actinobacteria strains.</title>
        <authorList>
            <person name="Klenk H.-P."/>
        </authorList>
    </citation>
    <scope>NUCLEOTIDE SEQUENCE [LARGE SCALE GENOMIC DNA]</scope>
    <source>
        <strain evidence="2 3">DSM 21798</strain>
    </source>
</reference>
<keyword evidence="1" id="KW-1133">Transmembrane helix</keyword>
<keyword evidence="1" id="KW-0812">Transmembrane</keyword>
<keyword evidence="1" id="KW-0472">Membrane</keyword>
<dbReference type="EMBL" id="PDJE01000001">
    <property type="protein sequence ID" value="PFG30552.1"/>
    <property type="molecule type" value="Genomic_DNA"/>
</dbReference>
<comment type="caution">
    <text evidence="2">The sequence shown here is derived from an EMBL/GenBank/DDBJ whole genome shotgun (WGS) entry which is preliminary data.</text>
</comment>
<dbReference type="AlphaFoldDB" id="A0A2A9DX27"/>
<dbReference type="Proteomes" id="UP000221369">
    <property type="component" value="Unassembled WGS sequence"/>
</dbReference>
<proteinExistence type="predicted"/>
<evidence type="ECO:0000313" key="3">
    <source>
        <dbReference type="Proteomes" id="UP000221369"/>
    </source>
</evidence>
<evidence type="ECO:0000256" key="1">
    <source>
        <dbReference type="SAM" id="Phobius"/>
    </source>
</evidence>
<protein>
    <recommendedName>
        <fullName evidence="4">PH (Pleckstrin Homology) domain-containing protein</fullName>
    </recommendedName>
</protein>
<evidence type="ECO:0008006" key="4">
    <source>
        <dbReference type="Google" id="ProtNLM"/>
    </source>
</evidence>
<gene>
    <name evidence="2" type="ORF">ATJ78_1485</name>
</gene>
<evidence type="ECO:0000313" key="2">
    <source>
        <dbReference type="EMBL" id="PFG30552.1"/>
    </source>
</evidence>
<feature type="transmembrane region" description="Helical" evidence="1">
    <location>
        <begin position="46"/>
        <end position="66"/>
    </location>
</feature>
<keyword evidence="3" id="KW-1185">Reference proteome</keyword>
<accession>A0A2A9DX27</accession>
<sequence length="183" mass="20267">MGEAALMDTTVVRVRRSLLWQGLLVVCAIALPLLLTLYWLAIPVGAGWWVLGAQALLMIALVVAGVRYASMRVTVSAAELMIVPFLSGSRNVELADVARAIVLRLRRTGGTDPVTQMFVLDADGALLLRMRGEFWEDDAINTIASRLVTAPVEHVQNAVTLDELQRSNPDMLTWFERRPQRSR</sequence>
<name>A0A2A9DX27_9MICO</name>
<organism evidence="2 3">
    <name type="scientific">Paramicrobacterium agarici</name>
    <dbReference type="NCBI Taxonomy" id="630514"/>
    <lineage>
        <taxon>Bacteria</taxon>
        <taxon>Bacillati</taxon>
        <taxon>Actinomycetota</taxon>
        <taxon>Actinomycetes</taxon>
        <taxon>Micrococcales</taxon>
        <taxon>Microbacteriaceae</taxon>
        <taxon>Paramicrobacterium</taxon>
    </lineage>
</organism>
<feature type="transmembrane region" description="Helical" evidence="1">
    <location>
        <begin position="18"/>
        <end position="40"/>
    </location>
</feature>